<feature type="domain" description="Mos1 transposase HTH" evidence="2">
    <location>
        <begin position="8"/>
        <end position="52"/>
    </location>
</feature>
<dbReference type="Proteomes" id="UP000694941">
    <property type="component" value="Unplaced"/>
</dbReference>
<sequence length="279" mass="32177">MTERLEQRYCIKFCQKLGDSQVETIRKIQTAFGDDAMGITQIKEWYNRFKDGRTTVEREPRSGRPSICRNDQVIAKVNTMVMRGRRVTIREIAEEVGISTFSAHSIMIEDLAMKRVAAKFVPKLLTAEQKELHVEVSQDMLDSTNGDPDFMSTIITGDESWVYGYDPETKSQSSQWKHSTSPRPKKARQVHSNVKVMLTVFFDSRGVVHYEYAPQGQTITKEYYRDVLRRLCDAVRCKRPELWSTGNWRLHHDNAPTHSSHLIQTLLAKNQTPEVQQAP</sequence>
<evidence type="ECO:0000256" key="1">
    <source>
        <dbReference type="SAM" id="MobiDB-lite"/>
    </source>
</evidence>
<reference evidence="4" key="1">
    <citation type="submission" date="2025-08" db="UniProtKB">
        <authorList>
            <consortium name="RefSeq"/>
        </authorList>
    </citation>
    <scope>IDENTIFICATION</scope>
    <source>
        <tissue evidence="4">Muscle</tissue>
    </source>
</reference>
<gene>
    <name evidence="4" type="primary">LOC111085362</name>
</gene>
<feature type="compositionally biased region" description="Polar residues" evidence="1">
    <location>
        <begin position="170"/>
        <end position="182"/>
    </location>
</feature>
<proteinExistence type="predicted"/>
<evidence type="ECO:0000313" key="3">
    <source>
        <dbReference type="Proteomes" id="UP000694941"/>
    </source>
</evidence>
<feature type="region of interest" description="Disordered" evidence="1">
    <location>
        <begin position="168"/>
        <end position="189"/>
    </location>
</feature>
<dbReference type="Pfam" id="PF01359">
    <property type="entry name" value="Transposase_1"/>
    <property type="match status" value="1"/>
</dbReference>
<dbReference type="InterPro" id="IPR041426">
    <property type="entry name" value="Mos1_HTH"/>
</dbReference>
<dbReference type="GeneID" id="111085362"/>
<dbReference type="Pfam" id="PF17906">
    <property type="entry name" value="HTH_48"/>
    <property type="match status" value="1"/>
</dbReference>
<dbReference type="InterPro" id="IPR036397">
    <property type="entry name" value="RNaseH_sf"/>
</dbReference>
<organism evidence="3 4">
    <name type="scientific">Limulus polyphemus</name>
    <name type="common">Atlantic horseshoe crab</name>
    <dbReference type="NCBI Taxonomy" id="6850"/>
    <lineage>
        <taxon>Eukaryota</taxon>
        <taxon>Metazoa</taxon>
        <taxon>Ecdysozoa</taxon>
        <taxon>Arthropoda</taxon>
        <taxon>Chelicerata</taxon>
        <taxon>Merostomata</taxon>
        <taxon>Xiphosura</taxon>
        <taxon>Limulidae</taxon>
        <taxon>Limulus</taxon>
    </lineage>
</organism>
<dbReference type="InterPro" id="IPR052709">
    <property type="entry name" value="Transposase-MT_Hybrid"/>
</dbReference>
<dbReference type="PANTHER" id="PTHR46060">
    <property type="entry name" value="MARINER MOS1 TRANSPOSASE-LIKE PROTEIN"/>
    <property type="match status" value="1"/>
</dbReference>
<evidence type="ECO:0000259" key="2">
    <source>
        <dbReference type="Pfam" id="PF17906"/>
    </source>
</evidence>
<protein>
    <recommendedName>
        <fullName evidence="2">Mos1 transposase HTH domain-containing protein</fullName>
    </recommendedName>
</protein>
<dbReference type="InterPro" id="IPR001888">
    <property type="entry name" value="Transposase_1"/>
</dbReference>
<name>A0ABM1S6N4_LIMPO</name>
<evidence type="ECO:0000313" key="4">
    <source>
        <dbReference type="RefSeq" id="XP_022239289.1"/>
    </source>
</evidence>
<dbReference type="PANTHER" id="PTHR46060:SF1">
    <property type="entry name" value="MARINER MOS1 TRANSPOSASE-LIKE PROTEIN"/>
    <property type="match status" value="1"/>
</dbReference>
<dbReference type="RefSeq" id="XP_022239289.1">
    <property type="nucleotide sequence ID" value="XM_022383581.1"/>
</dbReference>
<dbReference type="Gene3D" id="1.10.10.1450">
    <property type="match status" value="1"/>
</dbReference>
<keyword evidence="3" id="KW-1185">Reference proteome</keyword>
<accession>A0ABM1S6N4</accession>
<dbReference type="Gene3D" id="3.30.420.10">
    <property type="entry name" value="Ribonuclease H-like superfamily/Ribonuclease H"/>
    <property type="match status" value="1"/>
</dbReference>